<sequence length="93" mass="9975">MADTKMEAIAERFRQSLAGGDLFTFMIGGTRQGVTGVGPAIGNDGPVLVVIGVPFEHLLRAVPEERRAKLAALPLLQIPTCFEGIPVEMHCDE</sequence>
<comment type="caution">
    <text evidence="1">The sequence shown here is derived from an EMBL/GenBank/DDBJ whole genome shotgun (WGS) entry which is preliminary data.</text>
</comment>
<evidence type="ECO:0000313" key="1">
    <source>
        <dbReference type="EMBL" id="KKW29992.1"/>
    </source>
</evidence>
<reference evidence="1 2" key="1">
    <citation type="journal article" date="2015" name="Nature">
        <title>rRNA introns, odd ribosomes, and small enigmatic genomes across a large radiation of phyla.</title>
        <authorList>
            <person name="Brown C.T."/>
            <person name="Hug L.A."/>
            <person name="Thomas B.C."/>
            <person name="Sharon I."/>
            <person name="Castelle C.J."/>
            <person name="Singh A."/>
            <person name="Wilkins M.J."/>
            <person name="Williams K.H."/>
            <person name="Banfield J.F."/>
        </authorList>
    </citation>
    <scope>NUCLEOTIDE SEQUENCE [LARGE SCALE GENOMIC DNA]</scope>
</reference>
<dbReference type="AlphaFoldDB" id="A0A0G1ZPB7"/>
<evidence type="ECO:0000313" key="2">
    <source>
        <dbReference type="Proteomes" id="UP000034846"/>
    </source>
</evidence>
<name>A0A0G1ZPB7_9BACT</name>
<gene>
    <name evidence="1" type="ORF">UY72_C0027G0008</name>
</gene>
<dbReference type="Proteomes" id="UP000034846">
    <property type="component" value="Unassembled WGS sequence"/>
</dbReference>
<accession>A0A0G1ZPB7</accession>
<protein>
    <submittedName>
        <fullName evidence="1">Uncharacterized protein</fullName>
    </submittedName>
</protein>
<organism evidence="1 2">
    <name type="scientific">Candidatus Uhrbacteria bacterium GW2011_GWD2_52_7</name>
    <dbReference type="NCBI Taxonomy" id="1618989"/>
    <lineage>
        <taxon>Bacteria</taxon>
        <taxon>Candidatus Uhriibacteriota</taxon>
    </lineage>
</organism>
<proteinExistence type="predicted"/>
<dbReference type="EMBL" id="LCRD01000027">
    <property type="protein sequence ID" value="KKW29992.1"/>
    <property type="molecule type" value="Genomic_DNA"/>
</dbReference>